<gene>
    <name evidence="2" type="ORF">FYJ35_11995</name>
</gene>
<dbReference type="InterPro" id="IPR010982">
    <property type="entry name" value="Lambda_DNA-bd_dom_sf"/>
</dbReference>
<organism evidence="2 3">
    <name type="scientific">Porcincola intestinalis</name>
    <dbReference type="NCBI Taxonomy" id="2606632"/>
    <lineage>
        <taxon>Bacteria</taxon>
        <taxon>Bacillati</taxon>
        <taxon>Bacillota</taxon>
        <taxon>Clostridia</taxon>
        <taxon>Lachnospirales</taxon>
        <taxon>Lachnospiraceae</taxon>
        <taxon>Porcincola</taxon>
    </lineage>
</organism>
<dbReference type="Proteomes" id="UP000481852">
    <property type="component" value="Unassembled WGS sequence"/>
</dbReference>
<dbReference type="RefSeq" id="WP_154526895.1">
    <property type="nucleotide sequence ID" value="NZ_JAQYJL010000002.1"/>
</dbReference>
<name>A0A6L5XB32_9FIRM</name>
<accession>A0A6L5XB32</accession>
<sequence length="71" mass="8174">MRPFYFGETTAISIEKERGQGKPSLELLVEIALYFHVSTDYLLLGRELDRDSVRVILLELSAQMMELAKKL</sequence>
<evidence type="ECO:0000259" key="1">
    <source>
        <dbReference type="PROSITE" id="PS50943"/>
    </source>
</evidence>
<dbReference type="AlphaFoldDB" id="A0A6L5XB32"/>
<dbReference type="PROSITE" id="PS50943">
    <property type="entry name" value="HTH_CROC1"/>
    <property type="match status" value="1"/>
</dbReference>
<dbReference type="Gene3D" id="1.10.260.40">
    <property type="entry name" value="lambda repressor-like DNA-binding domains"/>
    <property type="match status" value="1"/>
</dbReference>
<proteinExistence type="predicted"/>
<protein>
    <recommendedName>
        <fullName evidence="1">HTH cro/C1-type domain-containing protein</fullName>
    </recommendedName>
</protein>
<evidence type="ECO:0000313" key="3">
    <source>
        <dbReference type="Proteomes" id="UP000481852"/>
    </source>
</evidence>
<keyword evidence="3" id="KW-1185">Reference proteome</keyword>
<dbReference type="EMBL" id="VULZ01000014">
    <property type="protein sequence ID" value="MSS15742.1"/>
    <property type="molecule type" value="Genomic_DNA"/>
</dbReference>
<dbReference type="InterPro" id="IPR001387">
    <property type="entry name" value="Cro/C1-type_HTH"/>
</dbReference>
<dbReference type="GO" id="GO:0003677">
    <property type="term" value="F:DNA binding"/>
    <property type="evidence" value="ECO:0007669"/>
    <property type="project" value="InterPro"/>
</dbReference>
<reference evidence="2 3" key="1">
    <citation type="submission" date="2019-08" db="EMBL/GenBank/DDBJ databases">
        <title>In-depth cultivation of the pig gut microbiome towards novel bacterial diversity and tailored functional studies.</title>
        <authorList>
            <person name="Wylensek D."/>
            <person name="Hitch T.C.A."/>
            <person name="Clavel T."/>
        </authorList>
    </citation>
    <scope>NUCLEOTIDE SEQUENCE [LARGE SCALE GENOMIC DNA]</scope>
    <source>
        <strain evidence="2 3">Oil+RF-744-WCA-WT-11</strain>
    </source>
</reference>
<feature type="domain" description="HTH cro/C1-type" evidence="1">
    <location>
        <begin position="17"/>
        <end position="42"/>
    </location>
</feature>
<evidence type="ECO:0000313" key="2">
    <source>
        <dbReference type="EMBL" id="MSS15742.1"/>
    </source>
</evidence>
<comment type="caution">
    <text evidence="2">The sequence shown here is derived from an EMBL/GenBank/DDBJ whole genome shotgun (WGS) entry which is preliminary data.</text>
</comment>